<evidence type="ECO:0008006" key="5">
    <source>
        <dbReference type="Google" id="ProtNLM"/>
    </source>
</evidence>
<protein>
    <recommendedName>
        <fullName evidence="5">Transmembrane protein</fullName>
    </recommendedName>
</protein>
<organism evidence="3 4">
    <name type="scientific">Tieghemostelium lacteum</name>
    <name type="common">Slime mold</name>
    <name type="synonym">Dictyostelium lacteum</name>
    <dbReference type="NCBI Taxonomy" id="361077"/>
    <lineage>
        <taxon>Eukaryota</taxon>
        <taxon>Amoebozoa</taxon>
        <taxon>Evosea</taxon>
        <taxon>Eumycetozoa</taxon>
        <taxon>Dictyostelia</taxon>
        <taxon>Dictyosteliales</taxon>
        <taxon>Raperosteliaceae</taxon>
        <taxon>Tieghemostelium</taxon>
    </lineage>
</organism>
<dbReference type="InParanoid" id="A0A151Z7B0"/>
<evidence type="ECO:0000313" key="4">
    <source>
        <dbReference type="Proteomes" id="UP000076078"/>
    </source>
</evidence>
<feature type="chain" id="PRO_5007592916" description="Transmembrane protein" evidence="2">
    <location>
        <begin position="20"/>
        <end position="136"/>
    </location>
</feature>
<reference evidence="3 4" key="1">
    <citation type="submission" date="2015-12" db="EMBL/GenBank/DDBJ databases">
        <title>Dictyostelia acquired genes for synthesis and detection of signals that induce cell-type specialization by lateral gene transfer from prokaryotes.</title>
        <authorList>
            <person name="Gloeckner G."/>
            <person name="Schaap P."/>
        </authorList>
    </citation>
    <scope>NUCLEOTIDE SEQUENCE [LARGE SCALE GENOMIC DNA]</scope>
    <source>
        <strain evidence="3 4">TK</strain>
    </source>
</reference>
<evidence type="ECO:0000256" key="2">
    <source>
        <dbReference type="SAM" id="SignalP"/>
    </source>
</evidence>
<keyword evidence="2" id="KW-0732">Signal</keyword>
<evidence type="ECO:0000256" key="1">
    <source>
        <dbReference type="SAM" id="Phobius"/>
    </source>
</evidence>
<keyword evidence="1" id="KW-0472">Membrane</keyword>
<feature type="transmembrane region" description="Helical" evidence="1">
    <location>
        <begin position="116"/>
        <end position="135"/>
    </location>
</feature>
<keyword evidence="4" id="KW-1185">Reference proteome</keyword>
<name>A0A151Z7B0_TIELA</name>
<accession>A0A151Z7B0</accession>
<dbReference type="EMBL" id="LODT01000039">
    <property type="protein sequence ID" value="KYQ89849.1"/>
    <property type="molecule type" value="Genomic_DNA"/>
</dbReference>
<feature type="signal peptide" evidence="2">
    <location>
        <begin position="1"/>
        <end position="19"/>
    </location>
</feature>
<keyword evidence="1" id="KW-0812">Transmembrane</keyword>
<sequence>MNKIIIALCIVALVSVISGHHIDSTTATICSSCTDGSCSDSKCQEITLGNCGQLTNACSGAAIGNVKIELDNSRDRYNISVYSDDKCTTLLNSYTPDCDTCVNALSSSYQCIESSSTQLTIGSLFLIIATIVAFFI</sequence>
<proteinExistence type="predicted"/>
<gene>
    <name evidence="3" type="ORF">DLAC_09824</name>
</gene>
<evidence type="ECO:0000313" key="3">
    <source>
        <dbReference type="EMBL" id="KYQ89849.1"/>
    </source>
</evidence>
<dbReference type="Proteomes" id="UP000076078">
    <property type="component" value="Unassembled WGS sequence"/>
</dbReference>
<dbReference type="AlphaFoldDB" id="A0A151Z7B0"/>
<keyword evidence="1" id="KW-1133">Transmembrane helix</keyword>
<comment type="caution">
    <text evidence="3">The sequence shown here is derived from an EMBL/GenBank/DDBJ whole genome shotgun (WGS) entry which is preliminary data.</text>
</comment>